<dbReference type="GeneID" id="59351354"/>
<gene>
    <name evidence="2" type="ORF">MIND_01234300</name>
</gene>
<accession>A0A8H6VSD5</accession>
<feature type="region of interest" description="Disordered" evidence="1">
    <location>
        <begin position="291"/>
        <end position="360"/>
    </location>
</feature>
<evidence type="ECO:0000313" key="2">
    <source>
        <dbReference type="EMBL" id="KAF7292079.1"/>
    </source>
</evidence>
<organism evidence="2 3">
    <name type="scientific">Mycena indigotica</name>
    <dbReference type="NCBI Taxonomy" id="2126181"/>
    <lineage>
        <taxon>Eukaryota</taxon>
        <taxon>Fungi</taxon>
        <taxon>Dikarya</taxon>
        <taxon>Basidiomycota</taxon>
        <taxon>Agaricomycotina</taxon>
        <taxon>Agaricomycetes</taxon>
        <taxon>Agaricomycetidae</taxon>
        <taxon>Agaricales</taxon>
        <taxon>Marasmiineae</taxon>
        <taxon>Mycenaceae</taxon>
        <taxon>Mycena</taxon>
    </lineage>
</organism>
<evidence type="ECO:0000313" key="3">
    <source>
        <dbReference type="Proteomes" id="UP000636479"/>
    </source>
</evidence>
<feature type="compositionally biased region" description="Polar residues" evidence="1">
    <location>
        <begin position="91"/>
        <end position="115"/>
    </location>
</feature>
<comment type="caution">
    <text evidence="2">The sequence shown here is derived from an EMBL/GenBank/DDBJ whole genome shotgun (WGS) entry which is preliminary data.</text>
</comment>
<protein>
    <submittedName>
        <fullName evidence="2">Uncharacterized protein</fullName>
    </submittedName>
</protein>
<dbReference type="OrthoDB" id="3068602at2759"/>
<feature type="region of interest" description="Disordered" evidence="1">
    <location>
        <begin position="91"/>
        <end position="121"/>
    </location>
</feature>
<dbReference type="RefSeq" id="XP_037214806.1">
    <property type="nucleotide sequence ID" value="XM_037368838.1"/>
</dbReference>
<dbReference type="EMBL" id="JACAZF010000012">
    <property type="protein sequence ID" value="KAF7292079.1"/>
    <property type="molecule type" value="Genomic_DNA"/>
</dbReference>
<proteinExistence type="predicted"/>
<dbReference type="AlphaFoldDB" id="A0A8H6VSD5"/>
<sequence length="360" mass="39893">MPQTSSPRQPHFSLSSRHIFMQQLLWSMDSLSWALSLWSGSSRNLSMSSTTLFWSWNNAQRSGVPSHRARIPVFDENDKLVAYVRSKSQIQDHAAATRTSPTQHAPSRTGTTPTLHPTAGTAPRQPSYITLEAALWDGWPDGHVAYNIPASQMYEVGVFWSLEAIKGPRGGSLDAETVDKGRIFRGKCYGAITCSAPDCRYAVLIAPEQTLKAIAVQLLQFCRCGQSLERLRCGIECTRTAFRSGSLITHHGKHLHGRYTHRLPATTASTNARGTMHLVELGPGDTFPLIPKPRARSQAQQRPSKLFLADTPDRDDESEVEDMDIGMEKRGMGEQGVNTEDDMSEAERQEMLADPTADED</sequence>
<name>A0A8H6VSD5_9AGAR</name>
<dbReference type="Proteomes" id="UP000636479">
    <property type="component" value="Unassembled WGS sequence"/>
</dbReference>
<feature type="compositionally biased region" description="Acidic residues" evidence="1">
    <location>
        <begin position="313"/>
        <end position="325"/>
    </location>
</feature>
<reference evidence="2" key="1">
    <citation type="submission" date="2020-05" db="EMBL/GenBank/DDBJ databases">
        <title>Mycena genomes resolve the evolution of fungal bioluminescence.</title>
        <authorList>
            <person name="Tsai I.J."/>
        </authorList>
    </citation>
    <scope>NUCLEOTIDE SEQUENCE</scope>
    <source>
        <strain evidence="2">171206Taipei</strain>
    </source>
</reference>
<keyword evidence="3" id="KW-1185">Reference proteome</keyword>
<evidence type="ECO:0000256" key="1">
    <source>
        <dbReference type="SAM" id="MobiDB-lite"/>
    </source>
</evidence>